<dbReference type="CDD" id="cd07064">
    <property type="entry name" value="AlkD_like_1"/>
    <property type="match status" value="1"/>
</dbReference>
<dbReference type="Gene3D" id="1.20.1660.10">
    <property type="entry name" value="Hypothetical protein (EF3068)"/>
    <property type="match status" value="1"/>
</dbReference>
<dbReference type="EMBL" id="RKMG01000002">
    <property type="protein sequence ID" value="RPA64973.1"/>
    <property type="molecule type" value="Genomic_DNA"/>
</dbReference>
<dbReference type="PANTHER" id="PTHR34070:SF1">
    <property type="entry name" value="DNA ALKYLATION REPAIR PROTEIN"/>
    <property type="match status" value="1"/>
</dbReference>
<reference evidence="1 2" key="1">
    <citation type="submission" date="2018-11" db="EMBL/GenBank/DDBJ databases">
        <title>Aerococcus sp. SJQ22, whole genome shotgun sequence.</title>
        <authorList>
            <person name="Sun L."/>
            <person name="Gao X."/>
            <person name="Chen W."/>
            <person name="Huang K."/>
        </authorList>
    </citation>
    <scope>NUCLEOTIDE SEQUENCE [LARGE SCALE GENOMIC DNA]</scope>
    <source>
        <strain evidence="1 2">SJQ22</strain>
    </source>
</reference>
<dbReference type="InterPro" id="IPR016024">
    <property type="entry name" value="ARM-type_fold"/>
</dbReference>
<dbReference type="InterPro" id="IPR014825">
    <property type="entry name" value="DNA_alkylation"/>
</dbReference>
<dbReference type="Pfam" id="PF08713">
    <property type="entry name" value="DNA_alkylation"/>
    <property type="match status" value="1"/>
</dbReference>
<gene>
    <name evidence="1" type="ORF">EF384_00740</name>
</gene>
<organism evidence="1 2">
    <name type="scientific">Aerococcus agrisoli</name>
    <dbReference type="NCBI Taxonomy" id="2487350"/>
    <lineage>
        <taxon>Bacteria</taxon>
        <taxon>Bacillati</taxon>
        <taxon>Bacillota</taxon>
        <taxon>Bacilli</taxon>
        <taxon>Lactobacillales</taxon>
        <taxon>Aerococcaceae</taxon>
        <taxon>Aerococcus</taxon>
    </lineage>
</organism>
<dbReference type="Proteomes" id="UP000273977">
    <property type="component" value="Unassembled WGS sequence"/>
</dbReference>
<dbReference type="PANTHER" id="PTHR34070">
    <property type="entry name" value="ARMADILLO-TYPE FOLD"/>
    <property type="match status" value="1"/>
</dbReference>
<dbReference type="Gene3D" id="1.25.40.290">
    <property type="entry name" value="ARM repeat domains"/>
    <property type="match status" value="1"/>
</dbReference>
<accession>A0A3N4GPZ7</accession>
<dbReference type="RefSeq" id="WP_123779080.1">
    <property type="nucleotide sequence ID" value="NZ_RKMG01000002.1"/>
</dbReference>
<dbReference type="SUPFAM" id="SSF48371">
    <property type="entry name" value="ARM repeat"/>
    <property type="match status" value="1"/>
</dbReference>
<dbReference type="AlphaFoldDB" id="A0A3N4GPZ7"/>
<comment type="caution">
    <text evidence="1">The sequence shown here is derived from an EMBL/GenBank/DDBJ whole genome shotgun (WGS) entry which is preliminary data.</text>
</comment>
<sequence length="235" mass="27232">MKNADMLIQEMYANATPDAAAMAKYQRNKFPFLGIRSQTRRDILKPYLKAAKAEAKAQNTIAPNEPVIDWDFVADTWQLAEREFQYIVCDYLAEMKIYLLPTDLPKLKQLITSKSWWDSVDSLVKTIGHMVHKYPDLKDDMISLSKSDNIWLKRTSMIHQLGMKDKTDTALLAITCENCLGTNEFFVDKGMGWILRDYAKTNQDWVVRFLKNHETDLSNLTWREASKHFDIEKAG</sequence>
<evidence type="ECO:0000313" key="2">
    <source>
        <dbReference type="Proteomes" id="UP000273977"/>
    </source>
</evidence>
<dbReference type="OrthoDB" id="9775346at2"/>
<evidence type="ECO:0000313" key="1">
    <source>
        <dbReference type="EMBL" id="RPA64973.1"/>
    </source>
</evidence>
<keyword evidence="2" id="KW-1185">Reference proteome</keyword>
<name>A0A3N4GPZ7_9LACT</name>
<protein>
    <submittedName>
        <fullName evidence="1">DNA alkylation repair protein</fullName>
    </submittedName>
</protein>
<proteinExistence type="predicted"/>